<evidence type="ECO:0000256" key="2">
    <source>
        <dbReference type="SAM" id="SignalP"/>
    </source>
</evidence>
<accession>A0ABX2N3F3</accession>
<proteinExistence type="predicted"/>
<feature type="region of interest" description="Disordered" evidence="1">
    <location>
        <begin position="34"/>
        <end position="60"/>
    </location>
</feature>
<evidence type="ECO:0000313" key="4">
    <source>
        <dbReference type="Proteomes" id="UP000652427"/>
    </source>
</evidence>
<keyword evidence="4" id="KW-1185">Reference proteome</keyword>
<protein>
    <recommendedName>
        <fullName evidence="5">Lipoprotein</fullName>
    </recommendedName>
</protein>
<reference evidence="3 4" key="1">
    <citation type="submission" date="2020-06" db="EMBL/GenBank/DDBJ databases">
        <authorList>
            <person name="Kim S.-J."/>
            <person name="Park S.-J."/>
        </authorList>
    </citation>
    <scope>NUCLEOTIDE SEQUENCE [LARGE SCALE GENOMIC DNA]</scope>
    <source>
        <strain evidence="3 4">SW-151</strain>
    </source>
</reference>
<comment type="caution">
    <text evidence="3">The sequence shown here is derived from an EMBL/GenBank/DDBJ whole genome shotgun (WGS) entry which is preliminary data.</text>
</comment>
<dbReference type="PROSITE" id="PS51257">
    <property type="entry name" value="PROKAR_LIPOPROTEIN"/>
    <property type="match status" value="1"/>
</dbReference>
<organism evidence="3 4">
    <name type="scientific">Parasphingorhabdus flavimaris</name>
    <dbReference type="NCBI Taxonomy" id="266812"/>
    <lineage>
        <taxon>Bacteria</taxon>
        <taxon>Pseudomonadati</taxon>
        <taxon>Pseudomonadota</taxon>
        <taxon>Alphaproteobacteria</taxon>
        <taxon>Sphingomonadales</taxon>
        <taxon>Sphingomonadaceae</taxon>
        <taxon>Parasphingorhabdus</taxon>
    </lineage>
</organism>
<evidence type="ECO:0000313" key="3">
    <source>
        <dbReference type="EMBL" id="NVD28222.1"/>
    </source>
</evidence>
<dbReference type="Proteomes" id="UP000652427">
    <property type="component" value="Unassembled WGS sequence"/>
</dbReference>
<feature type="compositionally biased region" description="Polar residues" evidence="1">
    <location>
        <begin position="152"/>
        <end position="163"/>
    </location>
</feature>
<name>A0ABX2N3F3_9SPHN</name>
<evidence type="ECO:0000256" key="1">
    <source>
        <dbReference type="SAM" id="MobiDB-lite"/>
    </source>
</evidence>
<gene>
    <name evidence="3" type="ORF">HUO14_09935</name>
</gene>
<feature type="chain" id="PRO_5047072659" description="Lipoprotein" evidence="2">
    <location>
        <begin position="28"/>
        <end position="201"/>
    </location>
</feature>
<dbReference type="RefSeq" id="WP_176279748.1">
    <property type="nucleotide sequence ID" value="NZ_JABWMH010000003.1"/>
</dbReference>
<feature type="signal peptide" evidence="2">
    <location>
        <begin position="1"/>
        <end position="27"/>
    </location>
</feature>
<sequence length="201" mass="21150">MKNMLPTLPFGATLTLALLLSACGKQEAVGDVPSSEELAQQADAASQAIRDEADAAEGDGATSAVDLATLDSYANALRGYTIMVPGAWTVDQASSDDNGRVYTDPESGAKLAVSWVENREDAAWSKAVQTVEDGSETMEGAPVGKNEYRASGISTNGQKSSQRMLRKPDGTMVRAEISYATDQAQSTDPLAKTILDSLTLQ</sequence>
<evidence type="ECO:0008006" key="5">
    <source>
        <dbReference type="Google" id="ProtNLM"/>
    </source>
</evidence>
<feature type="region of interest" description="Disordered" evidence="1">
    <location>
        <begin position="131"/>
        <end position="167"/>
    </location>
</feature>
<dbReference type="EMBL" id="JABWMH010000003">
    <property type="protein sequence ID" value="NVD28222.1"/>
    <property type="molecule type" value="Genomic_DNA"/>
</dbReference>
<keyword evidence="2" id="KW-0732">Signal</keyword>